<name>A0AA42CUZ2_9GAMM</name>
<dbReference type="PIRSF" id="PIRSF005900">
    <property type="entry name" value="Dps"/>
    <property type="match status" value="1"/>
</dbReference>
<dbReference type="InterPro" id="IPR008331">
    <property type="entry name" value="Ferritin_DPS_dom"/>
</dbReference>
<proteinExistence type="inferred from homology"/>
<dbReference type="InterPro" id="IPR023188">
    <property type="entry name" value="DPS_DNA-bd_CS"/>
</dbReference>
<sequence>MSDTNAIGLQSANANRLAEKLNELLANYQVFYMNARGCHWNVKGPQFFELHNQFELMYTDLLTKVDEIAERILTLGYTPLHAYSDYARLSTVREVTNVHDAAQCVQTMLDGLSTLLQIQRDVLDTANDADDEGTASQVSDYIREQEKTVWMLSAYLGK</sequence>
<dbReference type="GO" id="GO:0016722">
    <property type="term" value="F:oxidoreductase activity, acting on metal ions"/>
    <property type="evidence" value="ECO:0007669"/>
    <property type="project" value="InterPro"/>
</dbReference>
<dbReference type="AlphaFoldDB" id="A0AA42CUZ2"/>
<dbReference type="SUPFAM" id="SSF47240">
    <property type="entry name" value="Ferritin-like"/>
    <property type="match status" value="1"/>
</dbReference>
<dbReference type="PRINTS" id="PR01346">
    <property type="entry name" value="HELNAPAPROT"/>
</dbReference>
<dbReference type="GO" id="GO:0008199">
    <property type="term" value="F:ferric iron binding"/>
    <property type="evidence" value="ECO:0007669"/>
    <property type="project" value="InterPro"/>
</dbReference>
<dbReference type="PANTHER" id="PTHR42932:SF1">
    <property type="entry name" value="GENERAL STRESS PROTEIN 20U"/>
    <property type="match status" value="1"/>
</dbReference>
<dbReference type="Proteomes" id="UP001165678">
    <property type="component" value="Unassembled WGS sequence"/>
</dbReference>
<dbReference type="InterPro" id="IPR012347">
    <property type="entry name" value="Ferritin-like"/>
</dbReference>
<evidence type="ECO:0000313" key="5">
    <source>
        <dbReference type="Proteomes" id="UP001165678"/>
    </source>
</evidence>
<protein>
    <submittedName>
        <fullName evidence="4">DNA starvation/stationary phase protection protein</fullName>
    </submittedName>
</protein>
<evidence type="ECO:0000313" key="4">
    <source>
        <dbReference type="EMBL" id="MCX2524481.1"/>
    </source>
</evidence>
<dbReference type="CDD" id="cd01043">
    <property type="entry name" value="DPS"/>
    <property type="match status" value="1"/>
</dbReference>
<dbReference type="PROSITE" id="PS00818">
    <property type="entry name" value="DPS_1"/>
    <property type="match status" value="1"/>
</dbReference>
<comment type="similarity">
    <text evidence="1 2">Belongs to the Dps family.</text>
</comment>
<keyword evidence="5" id="KW-1185">Reference proteome</keyword>
<dbReference type="RefSeq" id="WP_265896283.1">
    <property type="nucleotide sequence ID" value="NZ_JAPIVE010000002.1"/>
</dbReference>
<dbReference type="PROSITE" id="PS00819">
    <property type="entry name" value="DPS_2"/>
    <property type="match status" value="1"/>
</dbReference>
<dbReference type="InterPro" id="IPR009078">
    <property type="entry name" value="Ferritin-like_SF"/>
</dbReference>
<feature type="domain" description="Ferritin/DPS" evidence="3">
    <location>
        <begin position="19"/>
        <end position="158"/>
    </location>
</feature>
<accession>A0AA42CUZ2</accession>
<reference evidence="4" key="1">
    <citation type="submission" date="2022-11" db="EMBL/GenBank/DDBJ databases">
        <title>Larsenimonas rhizosphaerae sp. nov., isolated from a tidal mudflat.</title>
        <authorList>
            <person name="Lee S.D."/>
            <person name="Kim I.S."/>
        </authorList>
    </citation>
    <scope>NUCLEOTIDE SEQUENCE</scope>
    <source>
        <strain evidence="4">GH2-1</strain>
    </source>
</reference>
<dbReference type="InterPro" id="IPR002177">
    <property type="entry name" value="DPS_DNA-bd"/>
</dbReference>
<dbReference type="Pfam" id="PF00210">
    <property type="entry name" value="Ferritin"/>
    <property type="match status" value="1"/>
</dbReference>
<dbReference type="PANTHER" id="PTHR42932">
    <property type="entry name" value="GENERAL STRESS PROTEIN 20U"/>
    <property type="match status" value="1"/>
</dbReference>
<gene>
    <name evidence="4" type="ORF">OQ287_09520</name>
</gene>
<organism evidence="4 5">
    <name type="scientific">Larsenimonas rhizosphaerae</name>
    <dbReference type="NCBI Taxonomy" id="2944682"/>
    <lineage>
        <taxon>Bacteria</taxon>
        <taxon>Pseudomonadati</taxon>
        <taxon>Pseudomonadota</taxon>
        <taxon>Gammaproteobacteria</taxon>
        <taxon>Oceanospirillales</taxon>
        <taxon>Halomonadaceae</taxon>
        <taxon>Larsenimonas</taxon>
    </lineage>
</organism>
<dbReference type="Gene3D" id="1.20.1260.10">
    <property type="match status" value="1"/>
</dbReference>
<evidence type="ECO:0000256" key="1">
    <source>
        <dbReference type="ARBA" id="ARBA00009497"/>
    </source>
</evidence>
<dbReference type="EMBL" id="JAPIVE010000002">
    <property type="protein sequence ID" value="MCX2524481.1"/>
    <property type="molecule type" value="Genomic_DNA"/>
</dbReference>
<comment type="caution">
    <text evidence="4">The sequence shown here is derived from an EMBL/GenBank/DDBJ whole genome shotgun (WGS) entry which is preliminary data.</text>
</comment>
<evidence type="ECO:0000259" key="3">
    <source>
        <dbReference type="Pfam" id="PF00210"/>
    </source>
</evidence>
<evidence type="ECO:0000256" key="2">
    <source>
        <dbReference type="RuleBase" id="RU003875"/>
    </source>
</evidence>